<evidence type="ECO:0000256" key="1">
    <source>
        <dbReference type="SAM" id="MobiDB-lite"/>
    </source>
</evidence>
<feature type="compositionally biased region" description="Low complexity" evidence="1">
    <location>
        <begin position="17"/>
        <end position="31"/>
    </location>
</feature>
<dbReference type="EMBL" id="CP054212">
    <property type="protein sequence ID" value="QKJ86325.1"/>
    <property type="molecule type" value="Genomic_DNA"/>
</dbReference>
<accession>A0A6M8U6T4</accession>
<proteinExistence type="predicted"/>
<sequence length="128" mass="13762">MKINDPTAGNALPVHEALSSSSPSSANSGDAAWFSAALEQPDAPQQQPFTLSGHKPDSLFNQASSVFNHLDDDKKSMNSALRKASRSTDPLVLNKIDGELSNYYLESSMNAKIVSKTVQGLEKLTNLQ</sequence>
<dbReference type="GO" id="GO:0030254">
    <property type="term" value="P:protein secretion by the type III secretion system"/>
    <property type="evidence" value="ECO:0007669"/>
    <property type="project" value="InterPro"/>
</dbReference>
<dbReference type="AlphaFoldDB" id="A0A6M8U6T4"/>
<protein>
    <recommendedName>
        <fullName evidence="4">Type III secretion system protein</fullName>
    </recommendedName>
</protein>
<name>A0A6M8U6T4_9GAMM</name>
<organism evidence="2 3">
    <name type="scientific">Paramixta manurensis</name>
    <dbReference type="NCBI Taxonomy" id="2740817"/>
    <lineage>
        <taxon>Bacteria</taxon>
        <taxon>Pseudomonadati</taxon>
        <taxon>Pseudomonadota</taxon>
        <taxon>Gammaproteobacteria</taxon>
        <taxon>Enterobacterales</taxon>
        <taxon>Erwiniaceae</taxon>
        <taxon>Paramixta</taxon>
    </lineage>
</organism>
<keyword evidence="3" id="KW-1185">Reference proteome</keyword>
<dbReference type="Pfam" id="PF17001">
    <property type="entry name" value="T3SS_basalb_I"/>
    <property type="match status" value="1"/>
</dbReference>
<reference evidence="2 3" key="1">
    <citation type="submission" date="2020-06" db="EMBL/GenBank/DDBJ databases">
        <title>Genome sequence of Paramixta manurensis strain PD-1.</title>
        <authorList>
            <person name="Lee C.W."/>
            <person name="Kim J."/>
        </authorList>
    </citation>
    <scope>NUCLEOTIDE SEQUENCE [LARGE SCALE GENOMIC DNA]</scope>
    <source>
        <strain evidence="2 3">PD-1</strain>
    </source>
</reference>
<feature type="region of interest" description="Disordered" evidence="1">
    <location>
        <begin position="1"/>
        <end position="31"/>
    </location>
</feature>
<dbReference type="KEGG" id="pmak:PMPD1_1366"/>
<evidence type="ECO:0008006" key="4">
    <source>
        <dbReference type="Google" id="ProtNLM"/>
    </source>
</evidence>
<dbReference type="InterPro" id="IPR012670">
    <property type="entry name" value="T3SS_YscI/HrpB"/>
</dbReference>
<dbReference type="Proteomes" id="UP000505325">
    <property type="component" value="Chromosome"/>
</dbReference>
<dbReference type="RefSeq" id="WP_173633349.1">
    <property type="nucleotide sequence ID" value="NZ_CP054212.1"/>
</dbReference>
<gene>
    <name evidence="2" type="ORF">PMPD1_1366</name>
</gene>
<evidence type="ECO:0000313" key="2">
    <source>
        <dbReference type="EMBL" id="QKJ86325.1"/>
    </source>
</evidence>
<evidence type="ECO:0000313" key="3">
    <source>
        <dbReference type="Proteomes" id="UP000505325"/>
    </source>
</evidence>